<sequence length="85" mass="8918">MGHWGLSGEPITGEGHRHLSLMGGESHVGISVGGEKRGGGRQVEDGGWRACRCPKWLSDLLARPVAYVPPRPPRSPPPAAGTASQ</sequence>
<evidence type="ECO:0000256" key="1">
    <source>
        <dbReference type="SAM" id="MobiDB-lite"/>
    </source>
</evidence>
<reference evidence="2 3" key="1">
    <citation type="submission" date="2023-03" db="EMBL/GenBank/DDBJ databases">
        <title>High-quality genome of Scylla paramamosain provides insights in environmental adaptation.</title>
        <authorList>
            <person name="Zhang L."/>
        </authorList>
    </citation>
    <scope>NUCLEOTIDE SEQUENCE [LARGE SCALE GENOMIC DNA]</scope>
    <source>
        <strain evidence="2">LZ_2023a</strain>
        <tissue evidence="2">Muscle</tissue>
    </source>
</reference>
<keyword evidence="3" id="KW-1185">Reference proteome</keyword>
<dbReference type="Proteomes" id="UP001487740">
    <property type="component" value="Unassembled WGS sequence"/>
</dbReference>
<feature type="region of interest" description="Disordered" evidence="1">
    <location>
        <begin position="26"/>
        <end position="45"/>
    </location>
</feature>
<accession>A0AAW0UQ07</accession>
<evidence type="ECO:0000313" key="3">
    <source>
        <dbReference type="Proteomes" id="UP001487740"/>
    </source>
</evidence>
<proteinExistence type="predicted"/>
<protein>
    <submittedName>
        <fullName evidence="2">Uncharacterized protein</fullName>
    </submittedName>
</protein>
<organism evidence="2 3">
    <name type="scientific">Scylla paramamosain</name>
    <name type="common">Mud crab</name>
    <dbReference type="NCBI Taxonomy" id="85552"/>
    <lineage>
        <taxon>Eukaryota</taxon>
        <taxon>Metazoa</taxon>
        <taxon>Ecdysozoa</taxon>
        <taxon>Arthropoda</taxon>
        <taxon>Crustacea</taxon>
        <taxon>Multicrustacea</taxon>
        <taxon>Malacostraca</taxon>
        <taxon>Eumalacostraca</taxon>
        <taxon>Eucarida</taxon>
        <taxon>Decapoda</taxon>
        <taxon>Pleocyemata</taxon>
        <taxon>Brachyura</taxon>
        <taxon>Eubrachyura</taxon>
        <taxon>Portunoidea</taxon>
        <taxon>Portunidae</taxon>
        <taxon>Portuninae</taxon>
        <taxon>Scylla</taxon>
    </lineage>
</organism>
<name>A0AAW0UQ07_SCYPA</name>
<comment type="caution">
    <text evidence="2">The sequence shown here is derived from an EMBL/GenBank/DDBJ whole genome shotgun (WGS) entry which is preliminary data.</text>
</comment>
<dbReference type="AlphaFoldDB" id="A0AAW0UQ07"/>
<dbReference type="EMBL" id="JARAKH010000008">
    <property type="protein sequence ID" value="KAK8402224.1"/>
    <property type="molecule type" value="Genomic_DNA"/>
</dbReference>
<feature type="compositionally biased region" description="Basic and acidic residues" evidence="1">
    <location>
        <begin position="34"/>
        <end position="45"/>
    </location>
</feature>
<evidence type="ECO:0000313" key="2">
    <source>
        <dbReference type="EMBL" id="KAK8402224.1"/>
    </source>
</evidence>
<feature type="region of interest" description="Disordered" evidence="1">
    <location>
        <begin position="1"/>
        <end position="21"/>
    </location>
</feature>
<gene>
    <name evidence="2" type="ORF">O3P69_001379</name>
</gene>